<name>A0A927CJP1_9BACL</name>
<reference evidence="2" key="1">
    <citation type="submission" date="2020-09" db="EMBL/GenBank/DDBJ databases">
        <title>A novel bacterium of genus Paenibacillus, isolated from South China Sea.</title>
        <authorList>
            <person name="Huang H."/>
            <person name="Mo K."/>
            <person name="Hu Y."/>
        </authorList>
    </citation>
    <scope>NUCLEOTIDE SEQUENCE</scope>
    <source>
        <strain evidence="2">IB182363</strain>
    </source>
</reference>
<comment type="caution">
    <text evidence="2">The sequence shown here is derived from an EMBL/GenBank/DDBJ whole genome shotgun (WGS) entry which is preliminary data.</text>
</comment>
<evidence type="ECO:0000313" key="3">
    <source>
        <dbReference type="Proteomes" id="UP000639396"/>
    </source>
</evidence>
<dbReference type="GO" id="GO:0008236">
    <property type="term" value="F:serine-type peptidase activity"/>
    <property type="evidence" value="ECO:0007669"/>
    <property type="project" value="UniProtKB-KW"/>
</dbReference>
<dbReference type="RefSeq" id="WP_190932548.1">
    <property type="nucleotide sequence ID" value="NZ_JACXJA010000092.1"/>
</dbReference>
<keyword evidence="3" id="KW-1185">Reference proteome</keyword>
<proteinExistence type="predicted"/>
<keyword evidence="1" id="KW-0720">Serine protease</keyword>
<dbReference type="SUPFAM" id="SSF50494">
    <property type="entry name" value="Trypsin-like serine proteases"/>
    <property type="match status" value="1"/>
</dbReference>
<organism evidence="2 3">
    <name type="scientific">Paenibacillus oceani</name>
    <dbReference type="NCBI Taxonomy" id="2772510"/>
    <lineage>
        <taxon>Bacteria</taxon>
        <taxon>Bacillati</taxon>
        <taxon>Bacillota</taxon>
        <taxon>Bacilli</taxon>
        <taxon>Bacillales</taxon>
        <taxon>Paenibacillaceae</taxon>
        <taxon>Paenibacillus</taxon>
    </lineage>
</organism>
<gene>
    <name evidence="2" type="ORF">IDH45_33735</name>
</gene>
<dbReference type="AlphaFoldDB" id="A0A927CJP1"/>
<dbReference type="Proteomes" id="UP000639396">
    <property type="component" value="Unassembled WGS sequence"/>
</dbReference>
<dbReference type="Gene3D" id="2.40.10.10">
    <property type="entry name" value="Trypsin-like serine proteases"/>
    <property type="match status" value="2"/>
</dbReference>
<keyword evidence="1" id="KW-0378">Hydrolase</keyword>
<sequence>MESGLAIKNESENKMCTIAFSAKDSSGNKFVITAGHCSTNTGVTFSQGGTNFGTVTQTIDNAKVDALKIQLTNPSHASYFLYEPGGNLGGGFIDETEQSEAIAGDPVCFSGYKSGVQCGTIINPDYTFLPTFERVGLANMLGEHGDSGSGIYGDQMFTTYNIHGVLSGIDSFNRIVYSSITHVKSALGITPITESSP</sequence>
<dbReference type="EMBL" id="JACXJA010000092">
    <property type="protein sequence ID" value="MBD2866935.1"/>
    <property type="molecule type" value="Genomic_DNA"/>
</dbReference>
<evidence type="ECO:0000313" key="2">
    <source>
        <dbReference type="EMBL" id="MBD2866935.1"/>
    </source>
</evidence>
<accession>A0A927CJP1</accession>
<dbReference type="InterPro" id="IPR043504">
    <property type="entry name" value="Peptidase_S1_PA_chymotrypsin"/>
</dbReference>
<protein>
    <recommendedName>
        <fullName evidence="4">Peptidase S1 domain-containing protein</fullName>
    </recommendedName>
</protein>
<dbReference type="InterPro" id="IPR009003">
    <property type="entry name" value="Peptidase_S1_PA"/>
</dbReference>
<evidence type="ECO:0008006" key="4">
    <source>
        <dbReference type="Google" id="ProtNLM"/>
    </source>
</evidence>
<keyword evidence="1" id="KW-0645">Protease</keyword>
<evidence type="ECO:0000256" key="1">
    <source>
        <dbReference type="ARBA" id="ARBA00022825"/>
    </source>
</evidence>